<evidence type="ECO:0000313" key="20">
    <source>
        <dbReference type="Proteomes" id="UP000519573"/>
    </source>
</evidence>
<dbReference type="EMBL" id="JNFA01000024">
    <property type="protein sequence ID" value="KGL40241.1"/>
    <property type="molecule type" value="Genomic_DNA"/>
</dbReference>
<dbReference type="Proteomes" id="UP000546806">
    <property type="component" value="Unassembled WGS sequence"/>
</dbReference>
<dbReference type="GeneID" id="58717714"/>
<dbReference type="InterPro" id="IPR008988">
    <property type="entry name" value="Transcriptional_repressor_C"/>
</dbReference>
<evidence type="ECO:0000313" key="25">
    <source>
        <dbReference type="Proteomes" id="UP000543379"/>
    </source>
</evidence>
<keyword evidence="1" id="KW-0408">Iron</keyword>
<dbReference type="Proteomes" id="UP000574104">
    <property type="component" value="Unassembled WGS sequence"/>
</dbReference>
<evidence type="ECO:0000313" key="23">
    <source>
        <dbReference type="Proteomes" id="UP000541735"/>
    </source>
</evidence>
<evidence type="ECO:0000259" key="2">
    <source>
        <dbReference type="SMART" id="SM00899"/>
    </source>
</evidence>
<evidence type="ECO:0000313" key="3">
    <source>
        <dbReference type="EMBL" id="KGL40241.1"/>
    </source>
</evidence>
<dbReference type="EMBL" id="JAARRW010000001">
    <property type="protein sequence ID" value="MBC1561083.1"/>
    <property type="molecule type" value="Genomic_DNA"/>
</dbReference>
<evidence type="ECO:0000313" key="8">
    <source>
        <dbReference type="EMBL" id="MBC1564848.1"/>
    </source>
</evidence>
<evidence type="ECO:0000313" key="12">
    <source>
        <dbReference type="EMBL" id="MBC1797699.1"/>
    </source>
</evidence>
<dbReference type="RefSeq" id="WP_036086289.1">
    <property type="nucleotide sequence ID" value="NZ_CBCSHQ010000002.1"/>
</dbReference>
<evidence type="ECO:0000313" key="31">
    <source>
        <dbReference type="Proteomes" id="UP000550367"/>
    </source>
</evidence>
<evidence type="ECO:0000313" key="6">
    <source>
        <dbReference type="EMBL" id="MBC1400131.1"/>
    </source>
</evidence>
<dbReference type="EMBL" id="JAARYH010000001">
    <property type="protein sequence ID" value="MBC2164992.1"/>
    <property type="molecule type" value="Genomic_DNA"/>
</dbReference>
<evidence type="ECO:0000313" key="32">
    <source>
        <dbReference type="Proteomes" id="UP000553016"/>
    </source>
</evidence>
<dbReference type="EMBL" id="JAARZA010000001">
    <property type="protein sequence ID" value="MBC2239506.1"/>
    <property type="molecule type" value="Genomic_DNA"/>
</dbReference>
<dbReference type="Proteomes" id="UP000029844">
    <property type="component" value="Unassembled WGS sequence"/>
</dbReference>
<organism evidence="3 19">
    <name type="scientific">Listeria booriae</name>
    <dbReference type="NCBI Taxonomy" id="1552123"/>
    <lineage>
        <taxon>Bacteria</taxon>
        <taxon>Bacillati</taxon>
        <taxon>Bacillota</taxon>
        <taxon>Bacilli</taxon>
        <taxon>Bacillales</taxon>
        <taxon>Listeriaceae</taxon>
        <taxon>Listeria</taxon>
    </lineage>
</organism>
<feature type="domain" description="Ferrous iron transporter FeoA-like" evidence="2">
    <location>
        <begin position="3"/>
        <end position="76"/>
    </location>
</feature>
<evidence type="ECO:0000313" key="34">
    <source>
        <dbReference type="Proteomes" id="UP000586951"/>
    </source>
</evidence>
<dbReference type="OrthoDB" id="9811076at2"/>
<dbReference type="Gene3D" id="2.30.30.90">
    <property type="match status" value="1"/>
</dbReference>
<dbReference type="EMBL" id="JAAROV010000001">
    <property type="protein sequence ID" value="MBC1315179.1"/>
    <property type="molecule type" value="Genomic_DNA"/>
</dbReference>
<evidence type="ECO:0000313" key="4">
    <source>
        <dbReference type="EMBL" id="MBC1315179.1"/>
    </source>
</evidence>
<evidence type="ECO:0000256" key="1">
    <source>
        <dbReference type="ARBA" id="ARBA00023004"/>
    </source>
</evidence>
<evidence type="ECO:0000313" key="13">
    <source>
        <dbReference type="EMBL" id="MBC2003624.1"/>
    </source>
</evidence>
<dbReference type="Proteomes" id="UP000539064">
    <property type="component" value="Unassembled WGS sequence"/>
</dbReference>
<evidence type="ECO:0000313" key="33">
    <source>
        <dbReference type="Proteomes" id="UP000574104"/>
    </source>
</evidence>
<dbReference type="Proteomes" id="UP000553016">
    <property type="component" value="Unassembled WGS sequence"/>
</dbReference>
<evidence type="ECO:0000313" key="19">
    <source>
        <dbReference type="Proteomes" id="UP000029844"/>
    </source>
</evidence>
<dbReference type="Proteomes" id="UP000547643">
    <property type="component" value="Unassembled WGS sequence"/>
</dbReference>
<evidence type="ECO:0000313" key="16">
    <source>
        <dbReference type="EMBL" id="MBC2239506.1"/>
    </source>
</evidence>
<dbReference type="Proteomes" id="UP000532866">
    <property type="component" value="Unassembled WGS sequence"/>
</dbReference>
<reference evidence="20 21" key="2">
    <citation type="submission" date="2020-03" db="EMBL/GenBank/DDBJ databases">
        <title>Soil Listeria distribution.</title>
        <authorList>
            <person name="Liao J."/>
            <person name="Wiedmann M."/>
        </authorList>
    </citation>
    <scope>NUCLEOTIDE SEQUENCE [LARGE SCALE GENOMIC DNA]</scope>
    <source>
        <strain evidence="16 32">FSL L7-0149</strain>
        <strain evidence="17 31">FSL L7-0153</strain>
        <strain evidence="14 20">FSL L7-0245</strain>
        <strain evidence="15 23">FSL L7-0259</strain>
        <strain evidence="13 28">FSL L7-0435</strain>
        <strain evidence="11 22">FSL L7-0978</strain>
        <strain evidence="12 30">FSL L7-0990</strain>
        <strain evidence="10 29">FSL L7-1017</strain>
        <strain evidence="9 33">FSL L7-1299</strain>
        <strain evidence="7 24">FSL L7-1387</strain>
        <strain evidence="8 34">FSL L7-1427</strain>
        <strain evidence="6 26">FSL L7-1658</strain>
        <strain evidence="4 25">FSL L7-1816</strain>
        <strain evidence="5 21">FSL L7-1833</strain>
        <strain evidence="18 27">FSL L7-1850</strain>
    </source>
</reference>
<dbReference type="EMBL" id="JAAROL010000001">
    <property type="protein sequence ID" value="MBC1330341.1"/>
    <property type="molecule type" value="Genomic_DNA"/>
</dbReference>
<name>A0A099W615_9LIST</name>
<dbReference type="eggNOG" id="COG1918">
    <property type="taxonomic scope" value="Bacteria"/>
</dbReference>
<dbReference type="Proteomes" id="UP000586951">
    <property type="component" value="Unassembled WGS sequence"/>
</dbReference>
<evidence type="ECO:0000313" key="22">
    <source>
        <dbReference type="Proteomes" id="UP000539064"/>
    </source>
</evidence>
<dbReference type="EMBL" id="JAARYY010000008">
    <property type="protein sequence ID" value="MBC2245102.1"/>
    <property type="molecule type" value="Genomic_DNA"/>
</dbReference>
<dbReference type="PANTHER" id="PTHR42954:SF1">
    <property type="entry name" value="FERROUS IRON TRANSPORTER FEOA DOMAIN-CONTAINING PROTEIN"/>
    <property type="match status" value="1"/>
</dbReference>
<dbReference type="Proteomes" id="UP000543379">
    <property type="component" value="Unassembled WGS sequence"/>
</dbReference>
<keyword evidence="19" id="KW-1185">Reference proteome</keyword>
<evidence type="ECO:0000313" key="7">
    <source>
        <dbReference type="EMBL" id="MBC1561083.1"/>
    </source>
</evidence>
<evidence type="ECO:0000313" key="15">
    <source>
        <dbReference type="EMBL" id="MBC2176399.1"/>
    </source>
</evidence>
<proteinExistence type="predicted"/>
<comment type="caution">
    <text evidence="3">The sequence shown here is derived from an EMBL/GenBank/DDBJ whole genome shotgun (WGS) entry which is preliminary data.</text>
</comment>
<dbReference type="Pfam" id="PF04023">
    <property type="entry name" value="FeoA"/>
    <property type="match status" value="1"/>
</dbReference>
<dbReference type="AlphaFoldDB" id="A0A099W615"/>
<dbReference type="EMBL" id="JAARVG010000003">
    <property type="protein sequence ID" value="MBC1792631.1"/>
    <property type="molecule type" value="Genomic_DNA"/>
</dbReference>
<dbReference type="EMBL" id="JAARSH010000001">
    <property type="protein sequence ID" value="MBC1614810.1"/>
    <property type="molecule type" value="Genomic_DNA"/>
</dbReference>
<dbReference type="InterPro" id="IPR038157">
    <property type="entry name" value="FeoA_core_dom"/>
</dbReference>
<evidence type="ECO:0000313" key="27">
    <source>
        <dbReference type="Proteomes" id="UP000546244"/>
    </source>
</evidence>
<dbReference type="EMBL" id="JAARRU010000001">
    <property type="protein sequence ID" value="MBC1564848.1"/>
    <property type="molecule type" value="Genomic_DNA"/>
</dbReference>
<dbReference type="Proteomes" id="UP000541735">
    <property type="component" value="Unassembled WGS sequence"/>
</dbReference>
<evidence type="ECO:0000313" key="14">
    <source>
        <dbReference type="EMBL" id="MBC2164992.1"/>
    </source>
</evidence>
<evidence type="ECO:0000313" key="9">
    <source>
        <dbReference type="EMBL" id="MBC1614810.1"/>
    </source>
</evidence>
<dbReference type="EMBL" id="JAARWW010000003">
    <property type="protein sequence ID" value="MBC2003624.1"/>
    <property type="molecule type" value="Genomic_DNA"/>
</dbReference>
<dbReference type="InterPro" id="IPR052713">
    <property type="entry name" value="FeoA"/>
</dbReference>
<dbReference type="Proteomes" id="UP000550367">
    <property type="component" value="Unassembled WGS sequence"/>
</dbReference>
<evidence type="ECO:0000313" key="28">
    <source>
        <dbReference type="Proteomes" id="UP000546806"/>
    </source>
</evidence>
<dbReference type="EMBL" id="JAARVD010000007">
    <property type="protein sequence ID" value="MBC1797699.1"/>
    <property type="molecule type" value="Genomic_DNA"/>
</dbReference>
<evidence type="ECO:0000313" key="11">
    <source>
        <dbReference type="EMBL" id="MBC1792631.1"/>
    </source>
</evidence>
<dbReference type="SMART" id="SM00899">
    <property type="entry name" value="FeoA"/>
    <property type="match status" value="1"/>
</dbReference>
<accession>A0A099W615</accession>
<evidence type="ECO:0000313" key="21">
    <source>
        <dbReference type="Proteomes" id="UP000532866"/>
    </source>
</evidence>
<evidence type="ECO:0000313" key="10">
    <source>
        <dbReference type="EMBL" id="MBC1778334.1"/>
    </source>
</evidence>
<dbReference type="InterPro" id="IPR007167">
    <property type="entry name" value="Fe-transptr_FeoA-like"/>
</dbReference>
<evidence type="ECO:0000313" key="5">
    <source>
        <dbReference type="EMBL" id="MBC1330341.1"/>
    </source>
</evidence>
<dbReference type="Proteomes" id="UP000548082">
    <property type="component" value="Unassembled WGS sequence"/>
</dbReference>
<dbReference type="SUPFAM" id="SSF50037">
    <property type="entry name" value="C-terminal domain of transcriptional repressors"/>
    <property type="match status" value="1"/>
</dbReference>
<reference evidence="3 19" key="1">
    <citation type="submission" date="2014-05" db="EMBL/GenBank/DDBJ databases">
        <title>Novel Listeriaceae from food processing environments.</title>
        <authorList>
            <person name="den Bakker H.C."/>
        </authorList>
    </citation>
    <scope>NUCLEOTIDE SEQUENCE [LARGE SCALE GENOMIC DNA]</scope>
    <source>
        <strain evidence="3 19">FSL A5-0281</strain>
    </source>
</reference>
<protein>
    <submittedName>
        <fullName evidence="4">Ferrous iron transport protein A</fullName>
    </submittedName>
    <submittedName>
        <fullName evidence="3">Iron transporter FeoA</fullName>
    </submittedName>
</protein>
<dbReference type="EMBL" id="JAARYD010000003">
    <property type="protein sequence ID" value="MBC2176399.1"/>
    <property type="molecule type" value="Genomic_DNA"/>
</dbReference>
<gene>
    <name evidence="3" type="ORF">EP57_10065</name>
    <name evidence="5" type="ORF">HB759_00135</name>
    <name evidence="4" type="ORF">HB811_00220</name>
    <name evidence="6" type="ORF">HB836_00885</name>
    <name evidence="7" type="ORF">HB902_03285</name>
    <name evidence="9" type="ORF">HB904_01270</name>
    <name evidence="8" type="ORF">HB907_05470</name>
    <name evidence="18" type="ORF">HBP98_13260</name>
    <name evidence="10" type="ORF">HCA46_05725</name>
    <name evidence="11" type="ORF">HCA52_04290</name>
    <name evidence="12" type="ORF">HCA55_13250</name>
    <name evidence="13" type="ORF">HCA78_07605</name>
    <name evidence="17" type="ORF">HCB25_13550</name>
    <name evidence="14" type="ORF">HCB26_00220</name>
    <name evidence="15" type="ORF">HCB27_07220</name>
    <name evidence="16" type="ORF">HCB35_03360</name>
</gene>
<sequence length="77" mass="8442">MEKQLNEVAIGEFATITKLDVTNPMLEKRLLALGCKAGCEVCIKQKGLFGGPCTFETKGQYISIRNCDACAIKVEMQ</sequence>
<dbReference type="EMBL" id="JAARPT010000001">
    <property type="protein sequence ID" value="MBC1400131.1"/>
    <property type="molecule type" value="Genomic_DNA"/>
</dbReference>
<evidence type="ECO:0000313" key="24">
    <source>
        <dbReference type="Proteomes" id="UP000541955"/>
    </source>
</evidence>
<evidence type="ECO:0000313" key="29">
    <source>
        <dbReference type="Proteomes" id="UP000547643"/>
    </source>
</evidence>
<dbReference type="EMBL" id="JAARUV010000001">
    <property type="protein sequence ID" value="MBC1778334.1"/>
    <property type="molecule type" value="Genomic_DNA"/>
</dbReference>
<evidence type="ECO:0000313" key="17">
    <source>
        <dbReference type="EMBL" id="MBC2245102.1"/>
    </source>
</evidence>
<evidence type="ECO:0000313" key="18">
    <source>
        <dbReference type="EMBL" id="MBC2372976.1"/>
    </source>
</evidence>
<dbReference type="PANTHER" id="PTHR42954">
    <property type="entry name" value="FE(2+) TRANSPORT PROTEIN A"/>
    <property type="match status" value="1"/>
</dbReference>
<dbReference type="EMBL" id="JAARMV010000003">
    <property type="protein sequence ID" value="MBC2372976.1"/>
    <property type="molecule type" value="Genomic_DNA"/>
</dbReference>
<dbReference type="Proteomes" id="UP000546244">
    <property type="component" value="Unassembled WGS sequence"/>
</dbReference>
<dbReference type="STRING" id="1552123.EP57_10065"/>
<dbReference type="Proteomes" id="UP000519573">
    <property type="component" value="Unassembled WGS sequence"/>
</dbReference>
<evidence type="ECO:0000313" key="30">
    <source>
        <dbReference type="Proteomes" id="UP000548082"/>
    </source>
</evidence>
<dbReference type="Proteomes" id="UP000544413">
    <property type="component" value="Unassembled WGS sequence"/>
</dbReference>
<dbReference type="Proteomes" id="UP000541955">
    <property type="component" value="Unassembled WGS sequence"/>
</dbReference>
<evidence type="ECO:0000313" key="26">
    <source>
        <dbReference type="Proteomes" id="UP000544413"/>
    </source>
</evidence>
<dbReference type="GO" id="GO:0046914">
    <property type="term" value="F:transition metal ion binding"/>
    <property type="evidence" value="ECO:0007669"/>
    <property type="project" value="InterPro"/>
</dbReference>